<keyword evidence="3" id="KW-0539">Nucleus</keyword>
<dbReference type="GO" id="GO:0008270">
    <property type="term" value="F:zinc ion binding"/>
    <property type="evidence" value="ECO:0007669"/>
    <property type="project" value="InterPro"/>
</dbReference>
<name>A0A6A6TY08_9PEZI</name>
<protein>
    <recommendedName>
        <fullName evidence="5">Zn(2)-C6 fungal-type domain-containing protein</fullName>
    </recommendedName>
</protein>
<organism evidence="6 7">
    <name type="scientific">Microthyrium microscopicum</name>
    <dbReference type="NCBI Taxonomy" id="703497"/>
    <lineage>
        <taxon>Eukaryota</taxon>
        <taxon>Fungi</taxon>
        <taxon>Dikarya</taxon>
        <taxon>Ascomycota</taxon>
        <taxon>Pezizomycotina</taxon>
        <taxon>Dothideomycetes</taxon>
        <taxon>Dothideomycetes incertae sedis</taxon>
        <taxon>Microthyriales</taxon>
        <taxon>Microthyriaceae</taxon>
        <taxon>Microthyrium</taxon>
    </lineage>
</organism>
<dbReference type="SUPFAM" id="SSF57701">
    <property type="entry name" value="Zn2/Cys6 DNA-binding domain"/>
    <property type="match status" value="1"/>
</dbReference>
<dbReference type="GO" id="GO:0003677">
    <property type="term" value="F:DNA binding"/>
    <property type="evidence" value="ECO:0007669"/>
    <property type="project" value="InterPro"/>
</dbReference>
<keyword evidence="2" id="KW-0479">Metal-binding</keyword>
<dbReference type="Pfam" id="PF00172">
    <property type="entry name" value="Zn_clus"/>
    <property type="match status" value="1"/>
</dbReference>
<feature type="compositionally biased region" description="Polar residues" evidence="4">
    <location>
        <begin position="776"/>
        <end position="788"/>
    </location>
</feature>
<feature type="region of interest" description="Disordered" evidence="4">
    <location>
        <begin position="134"/>
        <end position="160"/>
    </location>
</feature>
<dbReference type="CDD" id="cd12148">
    <property type="entry name" value="fungal_TF_MHR"/>
    <property type="match status" value="1"/>
</dbReference>
<dbReference type="InterPro" id="IPR050613">
    <property type="entry name" value="Sec_Metabolite_Reg"/>
</dbReference>
<dbReference type="SMART" id="SM00906">
    <property type="entry name" value="Fungal_trans"/>
    <property type="match status" value="1"/>
</dbReference>
<sequence>MDTNTFLRLAPPHEAASTTQILSSSPRVDSPQMGAPQVLRDMNRRRSLSGSYGLPPKIRRRNRLITSCLECRRRKLKCDKGHPCGNCTKFVRDCVFLAPALDPAAQLKLAEIKEKMGSLERTLEEDVAKRALGEQGRMHMHQGSSSEGEATGPEDEKDLEPTPLAFEDATYYEDADDDLMDLGIQIGKMRLTERLGGLVRPKLAFELSHVMDDRQSNIRSELKDYQNIASGLDQSCKESTNFVAPSKDFTVPSSSFFFAAEPQRSSFMQYLPAKPVADRLLEQYWEAVHYMARVVHRPTFERQWAHFWECVHVGVEPAASLQALVMGTMLSAVISMSEQDVAFEFGAVKTQLLDSFRQGTESALYKANFLRTTKLQTLQALVLYLVALCRREVSRAHSALTGAAIRLAECMGIHRDGTHYGLSAVDVHVRRIVWFQLCFLDIRTCEATGPRPQIHKEDYDTRLPLNVNDIDLEGPNPPTEDSHQWTDMTFTLIRFECNENHRYLWRQRPRLEDKSMSLTNVLSRVKSFVEGAEQKYMPMLDKNIPIQYMTMLVFRLLTLRSYVMILHRYATTPTQPMPERLRKILLSTGVQQVECAIIVETAPSLKSWSWNLGTFHQYHTAILLLVELYATPERYFEDRIWVCLDWVFELPANHTRREKARLVFGEIVQKTEYFHSLRRIRAPKTVDDEIRVVERNKEYSAANPSPTTSSSASEHTTAPTSAASDQSQHGSPTSPRKPNLLRERGFPDPIPSMEFKNFTFLPEVQYYSIAAGRPSASPQSSDYSTSAATGADHPQPAQDMELGACNLPALNNATAMKVDIDWNEWDKLFPPDVNLTDVPPPEFSIQQTADGYLARNGGFTNGQNGQNGFH</sequence>
<dbReference type="Proteomes" id="UP000799302">
    <property type="component" value="Unassembled WGS sequence"/>
</dbReference>
<evidence type="ECO:0000313" key="7">
    <source>
        <dbReference type="Proteomes" id="UP000799302"/>
    </source>
</evidence>
<feature type="domain" description="Zn(2)-C6 fungal-type" evidence="5">
    <location>
        <begin position="67"/>
        <end position="96"/>
    </location>
</feature>
<dbReference type="InterPro" id="IPR036864">
    <property type="entry name" value="Zn2-C6_fun-type_DNA-bd_sf"/>
</dbReference>
<dbReference type="CDD" id="cd00067">
    <property type="entry name" value="GAL4"/>
    <property type="match status" value="1"/>
</dbReference>
<dbReference type="PROSITE" id="PS50048">
    <property type="entry name" value="ZN2_CY6_FUNGAL_2"/>
    <property type="match status" value="1"/>
</dbReference>
<feature type="region of interest" description="Disordered" evidence="4">
    <location>
        <begin position="773"/>
        <end position="793"/>
    </location>
</feature>
<dbReference type="EMBL" id="MU004243">
    <property type="protein sequence ID" value="KAF2664221.1"/>
    <property type="molecule type" value="Genomic_DNA"/>
</dbReference>
<dbReference type="PANTHER" id="PTHR31001:SF40">
    <property type="entry name" value="ZN(II)2CYS6 TRANSCRIPTION FACTOR (EUROFUNG)"/>
    <property type="match status" value="1"/>
</dbReference>
<dbReference type="GO" id="GO:0000981">
    <property type="term" value="F:DNA-binding transcription factor activity, RNA polymerase II-specific"/>
    <property type="evidence" value="ECO:0007669"/>
    <property type="project" value="InterPro"/>
</dbReference>
<evidence type="ECO:0000313" key="6">
    <source>
        <dbReference type="EMBL" id="KAF2664221.1"/>
    </source>
</evidence>
<proteinExistence type="predicted"/>
<feature type="compositionally biased region" description="Polar residues" evidence="4">
    <location>
        <begin position="16"/>
        <end position="27"/>
    </location>
</feature>
<evidence type="ECO:0000256" key="3">
    <source>
        <dbReference type="ARBA" id="ARBA00023242"/>
    </source>
</evidence>
<feature type="region of interest" description="Disordered" evidence="4">
    <location>
        <begin position="697"/>
        <end position="748"/>
    </location>
</feature>
<dbReference type="OrthoDB" id="424974at2759"/>
<evidence type="ECO:0000256" key="4">
    <source>
        <dbReference type="SAM" id="MobiDB-lite"/>
    </source>
</evidence>
<dbReference type="InterPro" id="IPR007219">
    <property type="entry name" value="XnlR_reg_dom"/>
</dbReference>
<feature type="region of interest" description="Disordered" evidence="4">
    <location>
        <begin position="15"/>
        <end position="56"/>
    </location>
</feature>
<dbReference type="AlphaFoldDB" id="A0A6A6TY08"/>
<dbReference type="Pfam" id="PF04082">
    <property type="entry name" value="Fungal_trans"/>
    <property type="match status" value="1"/>
</dbReference>
<dbReference type="PANTHER" id="PTHR31001">
    <property type="entry name" value="UNCHARACTERIZED TRANSCRIPTIONAL REGULATORY PROTEIN"/>
    <property type="match status" value="1"/>
</dbReference>
<dbReference type="InterPro" id="IPR001138">
    <property type="entry name" value="Zn2Cys6_DnaBD"/>
</dbReference>
<reference evidence="6" key="1">
    <citation type="journal article" date="2020" name="Stud. Mycol.">
        <title>101 Dothideomycetes genomes: a test case for predicting lifestyles and emergence of pathogens.</title>
        <authorList>
            <person name="Haridas S."/>
            <person name="Albert R."/>
            <person name="Binder M."/>
            <person name="Bloem J."/>
            <person name="Labutti K."/>
            <person name="Salamov A."/>
            <person name="Andreopoulos B."/>
            <person name="Baker S."/>
            <person name="Barry K."/>
            <person name="Bills G."/>
            <person name="Bluhm B."/>
            <person name="Cannon C."/>
            <person name="Castanera R."/>
            <person name="Culley D."/>
            <person name="Daum C."/>
            <person name="Ezra D."/>
            <person name="Gonzalez J."/>
            <person name="Henrissat B."/>
            <person name="Kuo A."/>
            <person name="Liang C."/>
            <person name="Lipzen A."/>
            <person name="Lutzoni F."/>
            <person name="Magnuson J."/>
            <person name="Mondo S."/>
            <person name="Nolan M."/>
            <person name="Ohm R."/>
            <person name="Pangilinan J."/>
            <person name="Park H.-J."/>
            <person name="Ramirez L."/>
            <person name="Alfaro M."/>
            <person name="Sun H."/>
            <person name="Tritt A."/>
            <person name="Yoshinaga Y."/>
            <person name="Zwiers L.-H."/>
            <person name="Turgeon B."/>
            <person name="Goodwin S."/>
            <person name="Spatafora J."/>
            <person name="Crous P."/>
            <person name="Grigoriev I."/>
        </authorList>
    </citation>
    <scope>NUCLEOTIDE SEQUENCE</scope>
    <source>
        <strain evidence="6">CBS 115976</strain>
    </source>
</reference>
<dbReference type="GO" id="GO:0005634">
    <property type="term" value="C:nucleus"/>
    <property type="evidence" value="ECO:0007669"/>
    <property type="project" value="UniProtKB-SubCell"/>
</dbReference>
<feature type="compositionally biased region" description="Polar residues" evidence="4">
    <location>
        <begin position="725"/>
        <end position="736"/>
    </location>
</feature>
<keyword evidence="7" id="KW-1185">Reference proteome</keyword>
<evidence type="ECO:0000259" key="5">
    <source>
        <dbReference type="PROSITE" id="PS50048"/>
    </source>
</evidence>
<accession>A0A6A6TY08</accession>
<gene>
    <name evidence="6" type="ORF">BT63DRAFT_104294</name>
</gene>
<dbReference type="Gene3D" id="4.10.240.10">
    <property type="entry name" value="Zn(2)-C6 fungal-type DNA-binding domain"/>
    <property type="match status" value="1"/>
</dbReference>
<evidence type="ECO:0000256" key="1">
    <source>
        <dbReference type="ARBA" id="ARBA00004123"/>
    </source>
</evidence>
<feature type="compositionally biased region" description="Low complexity" evidence="4">
    <location>
        <begin position="700"/>
        <end position="724"/>
    </location>
</feature>
<dbReference type="SMART" id="SM00066">
    <property type="entry name" value="GAL4"/>
    <property type="match status" value="1"/>
</dbReference>
<dbReference type="GO" id="GO:0006351">
    <property type="term" value="P:DNA-templated transcription"/>
    <property type="evidence" value="ECO:0007669"/>
    <property type="project" value="InterPro"/>
</dbReference>
<evidence type="ECO:0000256" key="2">
    <source>
        <dbReference type="ARBA" id="ARBA00022723"/>
    </source>
</evidence>
<comment type="subcellular location">
    <subcellularLocation>
        <location evidence="1">Nucleus</location>
    </subcellularLocation>
</comment>
<dbReference type="PROSITE" id="PS00463">
    <property type="entry name" value="ZN2_CY6_FUNGAL_1"/>
    <property type="match status" value="1"/>
</dbReference>